<accession>A0A7D9DIK9</accession>
<reference evidence="1" key="1">
    <citation type="submission" date="2020-04" db="EMBL/GenBank/DDBJ databases">
        <authorList>
            <person name="Alioto T."/>
            <person name="Alioto T."/>
            <person name="Gomez Garrido J."/>
        </authorList>
    </citation>
    <scope>NUCLEOTIDE SEQUENCE</scope>
    <source>
        <strain evidence="1">A484AB</strain>
    </source>
</reference>
<organism evidence="1 2">
    <name type="scientific">Paramuricea clavata</name>
    <name type="common">Red gorgonian</name>
    <name type="synonym">Violescent sea-whip</name>
    <dbReference type="NCBI Taxonomy" id="317549"/>
    <lineage>
        <taxon>Eukaryota</taxon>
        <taxon>Metazoa</taxon>
        <taxon>Cnidaria</taxon>
        <taxon>Anthozoa</taxon>
        <taxon>Octocorallia</taxon>
        <taxon>Malacalcyonacea</taxon>
        <taxon>Plexauridae</taxon>
        <taxon>Paramuricea</taxon>
    </lineage>
</organism>
<sequence length="215" mass="24105">MLKAKFILIFASLCFIVFKASAIPDPKDAAHLIYTTVNAKLHQEDKNRQFAFLYLQQSDQDGVWFTSEAVRQTLTQKEGMLGKLTYAPPWPSLDLPSNMRIAGISANAQPGSNVGHAEQKMLADFKTMYDGVFPLDTCPAYIILATKLFPCYQVGNLGCGKDFIETTKSQFNACAKGEKRKQFLYLYIGQNAANDWNIQKKNFAENEIPIIYGPN</sequence>
<keyword evidence="2" id="KW-1185">Reference proteome</keyword>
<name>A0A7D9DIK9_PARCT</name>
<evidence type="ECO:0000313" key="2">
    <source>
        <dbReference type="Proteomes" id="UP001152795"/>
    </source>
</evidence>
<dbReference type="Proteomes" id="UP001152795">
    <property type="component" value="Unassembled WGS sequence"/>
</dbReference>
<dbReference type="EMBL" id="CACRXK020001059">
    <property type="protein sequence ID" value="CAB3986711.1"/>
    <property type="molecule type" value="Genomic_DNA"/>
</dbReference>
<evidence type="ECO:0000313" key="1">
    <source>
        <dbReference type="EMBL" id="CAB3986711.1"/>
    </source>
</evidence>
<proteinExistence type="predicted"/>
<protein>
    <submittedName>
        <fullName evidence="1">Uncharacterized protein</fullName>
    </submittedName>
</protein>
<dbReference type="AlphaFoldDB" id="A0A7D9DIK9"/>
<gene>
    <name evidence="1" type="ORF">PACLA_8A079197</name>
</gene>
<comment type="caution">
    <text evidence="1">The sequence shown here is derived from an EMBL/GenBank/DDBJ whole genome shotgun (WGS) entry which is preliminary data.</text>
</comment>